<dbReference type="PANTHER" id="PTHR21481">
    <property type="entry name" value="PROTEIN CLEC16A"/>
    <property type="match status" value="1"/>
</dbReference>
<evidence type="ECO:0000313" key="2">
    <source>
        <dbReference type="EMBL" id="CAF4305489.1"/>
    </source>
</evidence>
<comment type="caution">
    <text evidence="2">The sequence shown here is derived from an EMBL/GenBank/DDBJ whole genome shotgun (WGS) entry which is preliminary data.</text>
</comment>
<evidence type="ECO:0000259" key="1">
    <source>
        <dbReference type="Pfam" id="PF19439"/>
    </source>
</evidence>
<dbReference type="PANTHER" id="PTHR21481:SF0">
    <property type="entry name" value="PROTEIN CLEC16A"/>
    <property type="match status" value="1"/>
</dbReference>
<dbReference type="GO" id="GO:1901096">
    <property type="term" value="P:regulation of autophagosome maturation"/>
    <property type="evidence" value="ECO:0007669"/>
    <property type="project" value="TreeGrafter"/>
</dbReference>
<dbReference type="InterPro" id="IPR045820">
    <property type="entry name" value="CLEC16A/TT9_C"/>
</dbReference>
<organism evidence="2 3">
    <name type="scientific">Adineta steineri</name>
    <dbReference type="NCBI Taxonomy" id="433720"/>
    <lineage>
        <taxon>Eukaryota</taxon>
        <taxon>Metazoa</taxon>
        <taxon>Spiralia</taxon>
        <taxon>Gnathifera</taxon>
        <taxon>Rotifera</taxon>
        <taxon>Eurotatoria</taxon>
        <taxon>Bdelloidea</taxon>
        <taxon>Adinetida</taxon>
        <taxon>Adinetidae</taxon>
        <taxon>Adineta</taxon>
    </lineage>
</organism>
<dbReference type="GO" id="GO:0005794">
    <property type="term" value="C:Golgi apparatus"/>
    <property type="evidence" value="ECO:0007669"/>
    <property type="project" value="TreeGrafter"/>
</dbReference>
<sequence length="175" mass="20389">RQTQLNPIRIEYLLKDSCMLFQPTTTPLSGVEFIKRLPSGDIERARRSIRVFFLIRALFLELSLVSETELPLTKPENLFKEDDKLDLSNGDLIACTIHMKERKDRRFLVIDQMQFILIEPDIKKSNWGIVKFCDLMQDVEVTNDKEDSRSLHITIHKPVTNIYVKTSPPILNAKF</sequence>
<dbReference type="GO" id="GO:0016197">
    <property type="term" value="P:endosomal transport"/>
    <property type="evidence" value="ECO:0007669"/>
    <property type="project" value="TreeGrafter"/>
</dbReference>
<feature type="non-terminal residue" evidence="2">
    <location>
        <position position="175"/>
    </location>
</feature>
<evidence type="ECO:0000313" key="3">
    <source>
        <dbReference type="Proteomes" id="UP000663868"/>
    </source>
</evidence>
<dbReference type="Proteomes" id="UP000663868">
    <property type="component" value="Unassembled WGS sequence"/>
</dbReference>
<dbReference type="GO" id="GO:0007034">
    <property type="term" value="P:vacuolar transport"/>
    <property type="evidence" value="ECO:0007669"/>
    <property type="project" value="TreeGrafter"/>
</dbReference>
<feature type="domain" description="CLEC16A/TT9 C-terminal" evidence="1">
    <location>
        <begin position="4"/>
        <end position="175"/>
    </location>
</feature>
<dbReference type="InterPro" id="IPR039272">
    <property type="entry name" value="CLEC16A/TT9"/>
</dbReference>
<protein>
    <recommendedName>
        <fullName evidence="1">CLEC16A/TT9 C-terminal domain-containing protein</fullName>
    </recommendedName>
</protein>
<gene>
    <name evidence="2" type="ORF">KXQ929_LOCUS45770</name>
</gene>
<name>A0A820I9Y8_9BILA</name>
<dbReference type="EMBL" id="CAJOBB010014519">
    <property type="protein sequence ID" value="CAF4305489.1"/>
    <property type="molecule type" value="Genomic_DNA"/>
</dbReference>
<dbReference type="GO" id="GO:0005770">
    <property type="term" value="C:late endosome"/>
    <property type="evidence" value="ECO:0007669"/>
    <property type="project" value="TreeGrafter"/>
</dbReference>
<proteinExistence type="predicted"/>
<accession>A0A820I9Y8</accession>
<dbReference type="Pfam" id="PF19439">
    <property type="entry name" value="CLEC16A_C"/>
    <property type="match status" value="1"/>
</dbReference>
<dbReference type="AlphaFoldDB" id="A0A820I9Y8"/>
<feature type="non-terminal residue" evidence="2">
    <location>
        <position position="1"/>
    </location>
</feature>
<reference evidence="2" key="1">
    <citation type="submission" date="2021-02" db="EMBL/GenBank/DDBJ databases">
        <authorList>
            <person name="Nowell W R."/>
        </authorList>
    </citation>
    <scope>NUCLEOTIDE SEQUENCE</scope>
</reference>